<dbReference type="Gene3D" id="3.40.50.720">
    <property type="entry name" value="NAD(P)-binding Rossmann-like Domain"/>
    <property type="match status" value="1"/>
</dbReference>
<evidence type="ECO:0000313" key="7">
    <source>
        <dbReference type="EMBL" id="GAA1785094.1"/>
    </source>
</evidence>
<protein>
    <recommendedName>
        <fullName evidence="1">uroporphyrinogen-III C-methyltransferase</fullName>
        <ecNumber evidence="1">2.1.1.107</ecNumber>
    </recommendedName>
</protein>
<organism evidence="7 8">
    <name type="scientific">Nostocoides veronense</name>
    <dbReference type="NCBI Taxonomy" id="330836"/>
    <lineage>
        <taxon>Bacteria</taxon>
        <taxon>Bacillati</taxon>
        <taxon>Actinomycetota</taxon>
        <taxon>Actinomycetes</taxon>
        <taxon>Micrococcales</taxon>
        <taxon>Intrasporangiaceae</taxon>
        <taxon>Nostocoides</taxon>
    </lineage>
</organism>
<dbReference type="EMBL" id="BAAAPO010000015">
    <property type="protein sequence ID" value="GAA1785094.1"/>
    <property type="molecule type" value="Genomic_DNA"/>
</dbReference>
<dbReference type="InterPro" id="IPR000878">
    <property type="entry name" value="4pyrrol_Mease"/>
</dbReference>
<dbReference type="CDD" id="cd11642">
    <property type="entry name" value="SUMT"/>
    <property type="match status" value="1"/>
</dbReference>
<evidence type="ECO:0000259" key="6">
    <source>
        <dbReference type="Pfam" id="PF00590"/>
    </source>
</evidence>
<dbReference type="SUPFAM" id="SSF51735">
    <property type="entry name" value="NAD(P)-binding Rossmann-fold domains"/>
    <property type="match status" value="1"/>
</dbReference>
<dbReference type="Pfam" id="PF00590">
    <property type="entry name" value="TP_methylase"/>
    <property type="match status" value="1"/>
</dbReference>
<dbReference type="NCBIfam" id="TIGR01469">
    <property type="entry name" value="cobA_cysG_Cterm"/>
    <property type="match status" value="1"/>
</dbReference>
<evidence type="ECO:0000313" key="8">
    <source>
        <dbReference type="Proteomes" id="UP001499938"/>
    </source>
</evidence>
<dbReference type="Gene3D" id="3.30.950.10">
    <property type="entry name" value="Methyltransferase, Cobalt-precorrin-4 Transmethylase, Domain 2"/>
    <property type="match status" value="1"/>
</dbReference>
<dbReference type="InterPro" id="IPR036291">
    <property type="entry name" value="NAD(P)-bd_dom_sf"/>
</dbReference>
<dbReference type="Gene3D" id="3.40.1010.10">
    <property type="entry name" value="Cobalt-precorrin-4 Transmethylase, Domain 1"/>
    <property type="match status" value="1"/>
</dbReference>
<sequence>MSAPDYPITLDVTGRRVLVVGAGPVAERRVRRLLTAGALVDVIAPRATEGITELSASGEIDWFDREFDIADLVTPKRAWLVHTATGISGVDDWVGNAAAAEAIWCVRAADSEKSAAWMPAVGVGRGDADGLQVAVTGGGDPRRSTALRDAILIGMETGELPVARVRGTAAATTPTQGRVALVGGGPGADDLITVRGRRLLAQADVVVTDRLGATGLLSQLPERTKVINVGKTPRHHPVPQFDINEILVREAKEGQLVVRLKGGDPFILGRGGEEMLHCAAHGIPVEVVPGVTSAVSVPAAAGIPVTQRGITASFVMASAHDGPEHVLAAARSAAPDATLVLLMGVSRLADTATGLIAAGRAPQTPVALIESGWTPRQRTTTTTLERAAADAEAALVRSPAVIVIGEVVAVRDELLALGVANL</sequence>
<proteinExistence type="predicted"/>
<dbReference type="InterPro" id="IPR012409">
    <property type="entry name" value="Sirohaem_synth"/>
</dbReference>
<keyword evidence="4" id="KW-0949">S-adenosyl-L-methionine</keyword>
<keyword evidence="8" id="KW-1185">Reference proteome</keyword>
<dbReference type="Pfam" id="PF13241">
    <property type="entry name" value="NAD_binding_7"/>
    <property type="match status" value="1"/>
</dbReference>
<dbReference type="PIRSF" id="PIRSF036426">
    <property type="entry name" value="Sirohaem_synth"/>
    <property type="match status" value="1"/>
</dbReference>
<keyword evidence="3" id="KW-0808">Transferase</keyword>
<dbReference type="PANTHER" id="PTHR45790">
    <property type="entry name" value="SIROHEME SYNTHASE-RELATED"/>
    <property type="match status" value="1"/>
</dbReference>
<evidence type="ECO:0000256" key="2">
    <source>
        <dbReference type="ARBA" id="ARBA00022603"/>
    </source>
</evidence>
<dbReference type="Proteomes" id="UP001499938">
    <property type="component" value="Unassembled WGS sequence"/>
</dbReference>
<evidence type="ECO:0000256" key="4">
    <source>
        <dbReference type="ARBA" id="ARBA00022691"/>
    </source>
</evidence>
<comment type="caution">
    <text evidence="7">The sequence shown here is derived from an EMBL/GenBank/DDBJ whole genome shotgun (WGS) entry which is preliminary data.</text>
</comment>
<dbReference type="EC" id="2.1.1.107" evidence="1"/>
<keyword evidence="5" id="KW-0627">Porphyrin biosynthesis</keyword>
<dbReference type="InterPro" id="IPR035996">
    <property type="entry name" value="4pyrrol_Methylase_sf"/>
</dbReference>
<dbReference type="InterPro" id="IPR014777">
    <property type="entry name" value="4pyrrole_Mease_sub1"/>
</dbReference>
<accession>A0ABN2LE09</accession>
<dbReference type="InterPro" id="IPR014776">
    <property type="entry name" value="4pyrrole_Mease_sub2"/>
</dbReference>
<dbReference type="InterPro" id="IPR006366">
    <property type="entry name" value="CobA/CysG_C"/>
</dbReference>
<reference evidence="7 8" key="1">
    <citation type="journal article" date="2019" name="Int. J. Syst. Evol. Microbiol.">
        <title>The Global Catalogue of Microorganisms (GCM) 10K type strain sequencing project: providing services to taxonomists for standard genome sequencing and annotation.</title>
        <authorList>
            <consortium name="The Broad Institute Genomics Platform"/>
            <consortium name="The Broad Institute Genome Sequencing Center for Infectious Disease"/>
            <person name="Wu L."/>
            <person name="Ma J."/>
        </authorList>
    </citation>
    <scope>NUCLEOTIDE SEQUENCE [LARGE SCALE GENOMIC DNA]</scope>
    <source>
        <strain evidence="7 8">JCM 15592</strain>
    </source>
</reference>
<evidence type="ECO:0000256" key="3">
    <source>
        <dbReference type="ARBA" id="ARBA00022679"/>
    </source>
</evidence>
<dbReference type="PANTHER" id="PTHR45790:SF3">
    <property type="entry name" value="S-ADENOSYL-L-METHIONINE-DEPENDENT UROPORPHYRINOGEN III METHYLTRANSFERASE, CHLOROPLASTIC"/>
    <property type="match status" value="1"/>
</dbReference>
<feature type="domain" description="Tetrapyrrole methylase" evidence="6">
    <location>
        <begin position="179"/>
        <end position="387"/>
    </location>
</feature>
<keyword evidence="2" id="KW-0489">Methyltransferase</keyword>
<evidence type="ECO:0000256" key="1">
    <source>
        <dbReference type="ARBA" id="ARBA00012162"/>
    </source>
</evidence>
<dbReference type="InterPro" id="IPR050161">
    <property type="entry name" value="Siro_Cobalamin_biosynth"/>
</dbReference>
<evidence type="ECO:0000256" key="5">
    <source>
        <dbReference type="ARBA" id="ARBA00023244"/>
    </source>
</evidence>
<name>A0ABN2LE09_9MICO</name>
<gene>
    <name evidence="7" type="primary">cobA</name>
    <name evidence="7" type="ORF">GCM10009811_07780</name>
</gene>
<dbReference type="NCBIfam" id="NF004790">
    <property type="entry name" value="PRK06136.1"/>
    <property type="match status" value="1"/>
</dbReference>
<dbReference type="RefSeq" id="WP_344081617.1">
    <property type="nucleotide sequence ID" value="NZ_BAAAPO010000015.1"/>
</dbReference>
<dbReference type="SUPFAM" id="SSF53790">
    <property type="entry name" value="Tetrapyrrole methylase"/>
    <property type="match status" value="1"/>
</dbReference>